<dbReference type="GO" id="GO:0051793">
    <property type="term" value="P:medium-chain fatty acid catabolic process"/>
    <property type="evidence" value="ECO:0007669"/>
    <property type="project" value="TreeGrafter"/>
</dbReference>
<dbReference type="OrthoDB" id="5954035at2759"/>
<organism evidence="3 4">
    <name type="scientific">Tulasnella calospora MUT 4182</name>
    <dbReference type="NCBI Taxonomy" id="1051891"/>
    <lineage>
        <taxon>Eukaryota</taxon>
        <taxon>Fungi</taxon>
        <taxon>Dikarya</taxon>
        <taxon>Basidiomycota</taxon>
        <taxon>Agaricomycotina</taxon>
        <taxon>Agaricomycetes</taxon>
        <taxon>Cantharellales</taxon>
        <taxon>Tulasnellaceae</taxon>
        <taxon>Tulasnella</taxon>
    </lineage>
</organism>
<dbReference type="InterPro" id="IPR029058">
    <property type="entry name" value="AB_hydrolase_fold"/>
</dbReference>
<dbReference type="HOGENOM" id="CLU_032487_1_1_1"/>
<evidence type="ECO:0000313" key="4">
    <source>
        <dbReference type="Proteomes" id="UP000054248"/>
    </source>
</evidence>
<dbReference type="PIRSF" id="PIRSF005211">
    <property type="entry name" value="Ab_hydro_YheT"/>
    <property type="match status" value="1"/>
</dbReference>
<feature type="domain" description="AB hydrolase-1" evidence="2">
    <location>
        <begin position="77"/>
        <end position="191"/>
    </location>
</feature>
<dbReference type="GO" id="GO:0051792">
    <property type="term" value="P:medium-chain fatty acid biosynthetic process"/>
    <property type="evidence" value="ECO:0007669"/>
    <property type="project" value="TreeGrafter"/>
</dbReference>
<name>A0A0C3QWT4_9AGAM</name>
<dbReference type="PANTHER" id="PTHR10794:SF63">
    <property type="entry name" value="ALPHA_BETA HYDROLASE 1, ISOFORM A"/>
    <property type="match status" value="1"/>
</dbReference>
<dbReference type="InterPro" id="IPR012020">
    <property type="entry name" value="ABHD4"/>
</dbReference>
<reference evidence="4" key="2">
    <citation type="submission" date="2015-01" db="EMBL/GenBank/DDBJ databases">
        <title>Evolutionary Origins and Diversification of the Mycorrhizal Mutualists.</title>
        <authorList>
            <consortium name="DOE Joint Genome Institute"/>
            <consortium name="Mycorrhizal Genomics Consortium"/>
            <person name="Kohler A."/>
            <person name="Kuo A."/>
            <person name="Nagy L.G."/>
            <person name="Floudas D."/>
            <person name="Copeland A."/>
            <person name="Barry K.W."/>
            <person name="Cichocki N."/>
            <person name="Veneault-Fourrey C."/>
            <person name="LaButti K."/>
            <person name="Lindquist E.A."/>
            <person name="Lipzen A."/>
            <person name="Lundell T."/>
            <person name="Morin E."/>
            <person name="Murat C."/>
            <person name="Riley R."/>
            <person name="Ohm R."/>
            <person name="Sun H."/>
            <person name="Tunlid A."/>
            <person name="Henrissat B."/>
            <person name="Grigoriev I.V."/>
            <person name="Hibbett D.S."/>
            <person name="Martin F."/>
        </authorList>
    </citation>
    <scope>NUCLEOTIDE SEQUENCE [LARGE SCALE GENOMIC DNA]</scope>
    <source>
        <strain evidence="4">MUT 4182</strain>
    </source>
</reference>
<dbReference type="PANTHER" id="PTHR10794">
    <property type="entry name" value="ABHYDROLASE DOMAIN-CONTAINING PROTEIN"/>
    <property type="match status" value="1"/>
</dbReference>
<dbReference type="Proteomes" id="UP000054248">
    <property type="component" value="Unassembled WGS sequence"/>
</dbReference>
<dbReference type="InterPro" id="IPR050960">
    <property type="entry name" value="AB_hydrolase_4_sf"/>
</dbReference>
<gene>
    <name evidence="3" type="ORF">M407DRAFT_218591</name>
</gene>
<dbReference type="InterPro" id="IPR000073">
    <property type="entry name" value="AB_hydrolase_1"/>
</dbReference>
<comment type="similarity">
    <text evidence="1">Belongs to the AB hydrolase superfamily. AB hydrolase 4 family.</text>
</comment>
<evidence type="ECO:0000256" key="1">
    <source>
        <dbReference type="ARBA" id="ARBA00010884"/>
    </source>
</evidence>
<keyword evidence="4" id="KW-1185">Reference proteome</keyword>
<dbReference type="Pfam" id="PF00561">
    <property type="entry name" value="Abhydrolase_1"/>
    <property type="match status" value="1"/>
</dbReference>
<sequence length="326" mass="35444">MSLRTFVESRVPSLSKPYNACWWLPSGHAQTAYCVVADFDAVDTVVYMTLLRLPDGGTIGLHFTPPTPTRDQDENAPVIVVLHGLSGGSQESYIRYILATACAPKIEGGLGARAVVVNSRGCCGVPLTSPQFYSAGHTDDIRSELLYISAKYPKAALLGLGFSLGANVLTRYVEEEGDHSRLKPAVVLACPWDGLANSRQLEGRLLNREIYSKAMGANLIALLKSHMPAIEKMEGSLLLEEAPKALALKNPTTREVDDTWCVRVAGGSIPPFPFPSADAYYAWAGSQHKVPGIRIPFLAINSLDIMTPSLQRFLSRYAHRILGYAL</sequence>
<evidence type="ECO:0000313" key="3">
    <source>
        <dbReference type="EMBL" id="KIO34381.1"/>
    </source>
</evidence>
<protein>
    <recommendedName>
        <fullName evidence="2">AB hydrolase-1 domain-containing protein</fullName>
    </recommendedName>
</protein>
<dbReference type="GO" id="GO:0047372">
    <property type="term" value="F:monoacylglycerol lipase activity"/>
    <property type="evidence" value="ECO:0007669"/>
    <property type="project" value="TreeGrafter"/>
</dbReference>
<proteinExistence type="inferred from homology"/>
<reference evidence="3 4" key="1">
    <citation type="submission" date="2014-04" db="EMBL/GenBank/DDBJ databases">
        <authorList>
            <consortium name="DOE Joint Genome Institute"/>
            <person name="Kuo A."/>
            <person name="Girlanda M."/>
            <person name="Perotto S."/>
            <person name="Kohler A."/>
            <person name="Nagy L.G."/>
            <person name="Floudas D."/>
            <person name="Copeland A."/>
            <person name="Barry K.W."/>
            <person name="Cichocki N."/>
            <person name="Veneault-Fourrey C."/>
            <person name="LaButti K."/>
            <person name="Lindquist E.A."/>
            <person name="Lipzen A."/>
            <person name="Lundell T."/>
            <person name="Morin E."/>
            <person name="Murat C."/>
            <person name="Sun H."/>
            <person name="Tunlid A."/>
            <person name="Henrissat B."/>
            <person name="Grigoriev I.V."/>
            <person name="Hibbett D.S."/>
            <person name="Martin F."/>
            <person name="Nordberg H.P."/>
            <person name="Cantor M.N."/>
            <person name="Hua S.X."/>
        </authorList>
    </citation>
    <scope>NUCLEOTIDE SEQUENCE [LARGE SCALE GENOMIC DNA]</scope>
    <source>
        <strain evidence="3 4">MUT 4182</strain>
    </source>
</reference>
<evidence type="ECO:0000259" key="2">
    <source>
        <dbReference type="Pfam" id="PF00561"/>
    </source>
</evidence>
<dbReference type="STRING" id="1051891.A0A0C3QWT4"/>
<dbReference type="EMBL" id="KN822943">
    <property type="protein sequence ID" value="KIO34381.1"/>
    <property type="molecule type" value="Genomic_DNA"/>
</dbReference>
<accession>A0A0C3QWT4</accession>
<dbReference type="GO" id="GO:0008126">
    <property type="term" value="F:acetylesterase activity"/>
    <property type="evidence" value="ECO:0007669"/>
    <property type="project" value="TreeGrafter"/>
</dbReference>
<dbReference type="Gene3D" id="3.40.50.1820">
    <property type="entry name" value="alpha/beta hydrolase"/>
    <property type="match status" value="1"/>
</dbReference>
<dbReference type="SUPFAM" id="SSF53474">
    <property type="entry name" value="alpha/beta-Hydrolases"/>
    <property type="match status" value="1"/>
</dbReference>
<dbReference type="AlphaFoldDB" id="A0A0C3QWT4"/>